<evidence type="ECO:0000313" key="1">
    <source>
        <dbReference type="EMBL" id="SHK11418.1"/>
    </source>
</evidence>
<organism evidence="1 2">
    <name type="scientific">Shimia gijangensis</name>
    <dbReference type="NCBI Taxonomy" id="1470563"/>
    <lineage>
        <taxon>Bacteria</taxon>
        <taxon>Pseudomonadati</taxon>
        <taxon>Pseudomonadota</taxon>
        <taxon>Alphaproteobacteria</taxon>
        <taxon>Rhodobacterales</taxon>
        <taxon>Roseobacteraceae</taxon>
    </lineage>
</organism>
<reference evidence="2" key="1">
    <citation type="submission" date="2016-11" db="EMBL/GenBank/DDBJ databases">
        <authorList>
            <person name="Varghese N."/>
            <person name="Submissions S."/>
        </authorList>
    </citation>
    <scope>NUCLEOTIDE SEQUENCE [LARGE SCALE GENOMIC DNA]</scope>
    <source>
        <strain evidence="2">DSM 100564</strain>
    </source>
</reference>
<protein>
    <submittedName>
        <fullName evidence="1">Uncharacterized protein</fullName>
    </submittedName>
</protein>
<dbReference type="Proteomes" id="UP000183982">
    <property type="component" value="Unassembled WGS sequence"/>
</dbReference>
<dbReference type="STRING" id="1470563.SAMN05444000_11947"/>
<proteinExistence type="predicted"/>
<sequence length="46" mass="5611">MKKCRTRQQEKYALCVLFLHEKWAVQYATAQFDREEVCLFEPFDPI</sequence>
<gene>
    <name evidence="1" type="ORF">SAMN05444000_11947</name>
</gene>
<evidence type="ECO:0000313" key="2">
    <source>
        <dbReference type="Proteomes" id="UP000183982"/>
    </source>
</evidence>
<dbReference type="EMBL" id="FQZQ01000019">
    <property type="protein sequence ID" value="SHK11418.1"/>
    <property type="molecule type" value="Genomic_DNA"/>
</dbReference>
<dbReference type="AlphaFoldDB" id="A0A1M6PU21"/>
<keyword evidence="2" id="KW-1185">Reference proteome</keyword>
<accession>A0A1M6PU21</accession>
<name>A0A1M6PU21_9RHOB</name>